<gene>
    <name evidence="1" type="ORF">CCASEI_09105</name>
</gene>
<dbReference type="Proteomes" id="UP000019226">
    <property type="component" value="Chromosome"/>
</dbReference>
<dbReference type="EMBL" id="CP004350">
    <property type="protein sequence ID" value="AHI20384.1"/>
    <property type="molecule type" value="Genomic_DNA"/>
</dbReference>
<accession>A0ABN4CI55</accession>
<organism evidence="1 2">
    <name type="scientific">Corynebacterium casei LMG S-19264</name>
    <dbReference type="NCBI Taxonomy" id="1285583"/>
    <lineage>
        <taxon>Bacteria</taxon>
        <taxon>Bacillati</taxon>
        <taxon>Actinomycetota</taxon>
        <taxon>Actinomycetes</taxon>
        <taxon>Mycobacteriales</taxon>
        <taxon>Corynebacteriaceae</taxon>
        <taxon>Corynebacterium</taxon>
    </lineage>
</organism>
<keyword evidence="2" id="KW-1185">Reference proteome</keyword>
<proteinExistence type="predicted"/>
<sequence>MHPDRLFQQSLSVTDSRIQPRAEWYLTQRPSPRPLRAHGAASTSKLLYDGEREAHIAADVADVADAAGAAEVAGGGAAAKILYGDWQQVGRIWVTCGSVNSA</sequence>
<evidence type="ECO:0000313" key="2">
    <source>
        <dbReference type="Proteomes" id="UP000019226"/>
    </source>
</evidence>
<name>A0ABN4CI55_9CORY</name>
<evidence type="ECO:0000313" key="1">
    <source>
        <dbReference type="EMBL" id="AHI20384.1"/>
    </source>
</evidence>
<reference evidence="2" key="1">
    <citation type="submission" date="2013-02" db="EMBL/GenBank/DDBJ databases">
        <title>The complete genome sequence of Corynebacterium casei LMG S-19264 (=DSM 44701).</title>
        <authorList>
            <person name="Ruckert C."/>
            <person name="Albersmeier A."/>
            <person name="Kalinowski J."/>
        </authorList>
    </citation>
    <scope>NUCLEOTIDE SEQUENCE [LARGE SCALE GENOMIC DNA]</scope>
    <source>
        <strain evidence="2">LMG S-19264</strain>
    </source>
</reference>
<protein>
    <submittedName>
        <fullName evidence="1">Uncharacterized protein</fullName>
    </submittedName>
</protein>